<evidence type="ECO:0000256" key="6">
    <source>
        <dbReference type="ARBA" id="ARBA00048359"/>
    </source>
</evidence>
<dbReference type="Pfam" id="PF00133">
    <property type="entry name" value="tRNA-synt_1"/>
    <property type="match status" value="1"/>
</dbReference>
<dbReference type="Pfam" id="PF08264">
    <property type="entry name" value="Anticodon_1"/>
    <property type="match status" value="1"/>
</dbReference>
<accession>A0A955IXD4</accession>
<evidence type="ECO:0000256" key="2">
    <source>
        <dbReference type="ARBA" id="ARBA00022741"/>
    </source>
</evidence>
<keyword evidence="2" id="KW-0547">Nucleotide-binding</keyword>
<evidence type="ECO:0000313" key="10">
    <source>
        <dbReference type="Proteomes" id="UP000714817"/>
    </source>
</evidence>
<name>A0A955IXD4_UNCKA</name>
<dbReference type="SUPFAM" id="SSF52374">
    <property type="entry name" value="Nucleotidylyl transferase"/>
    <property type="match status" value="1"/>
</dbReference>
<comment type="caution">
    <text evidence="9">The sequence shown here is derived from an EMBL/GenBank/DDBJ whole genome shotgun (WGS) entry which is preliminary data.</text>
</comment>
<dbReference type="InterPro" id="IPR023586">
    <property type="entry name" value="Ile-tRNA-ligase_type2"/>
</dbReference>
<evidence type="ECO:0000259" key="7">
    <source>
        <dbReference type="Pfam" id="PF00133"/>
    </source>
</evidence>
<comment type="catalytic activity">
    <reaction evidence="6">
        <text>tRNA(Ile) + L-isoleucine + ATP = L-isoleucyl-tRNA(Ile) + AMP + diphosphate</text>
        <dbReference type="Rhea" id="RHEA:11060"/>
        <dbReference type="Rhea" id="RHEA-COMP:9666"/>
        <dbReference type="Rhea" id="RHEA-COMP:9695"/>
        <dbReference type="ChEBI" id="CHEBI:30616"/>
        <dbReference type="ChEBI" id="CHEBI:33019"/>
        <dbReference type="ChEBI" id="CHEBI:58045"/>
        <dbReference type="ChEBI" id="CHEBI:78442"/>
        <dbReference type="ChEBI" id="CHEBI:78528"/>
        <dbReference type="ChEBI" id="CHEBI:456215"/>
        <dbReference type="EC" id="6.1.1.5"/>
    </reaction>
</comment>
<dbReference type="SUPFAM" id="SSF47323">
    <property type="entry name" value="Anticodon-binding domain of a subclass of class I aminoacyl-tRNA synthetases"/>
    <property type="match status" value="2"/>
</dbReference>
<proteinExistence type="predicted"/>
<dbReference type="Pfam" id="PF19302">
    <property type="entry name" value="DUF5915"/>
    <property type="match status" value="1"/>
</dbReference>
<dbReference type="GO" id="GO:0004822">
    <property type="term" value="F:isoleucine-tRNA ligase activity"/>
    <property type="evidence" value="ECO:0007669"/>
    <property type="project" value="UniProtKB-EC"/>
</dbReference>
<dbReference type="InterPro" id="IPR009080">
    <property type="entry name" value="tRNAsynth_Ia_anticodon-bd"/>
</dbReference>
<evidence type="ECO:0000256" key="3">
    <source>
        <dbReference type="ARBA" id="ARBA00022840"/>
    </source>
</evidence>
<evidence type="ECO:0000256" key="1">
    <source>
        <dbReference type="ARBA" id="ARBA00022598"/>
    </source>
</evidence>
<dbReference type="InterPro" id="IPR033709">
    <property type="entry name" value="Anticodon_Ile_ABEc"/>
</dbReference>
<dbReference type="Gene3D" id="1.10.730.10">
    <property type="entry name" value="Isoleucyl-tRNA Synthetase, Domain 1"/>
    <property type="match status" value="1"/>
</dbReference>
<feature type="non-terminal residue" evidence="9">
    <location>
        <position position="1"/>
    </location>
</feature>
<dbReference type="GO" id="GO:0005524">
    <property type="term" value="F:ATP binding"/>
    <property type="evidence" value="ECO:0007669"/>
    <property type="project" value="UniProtKB-KW"/>
</dbReference>
<organism evidence="9 10">
    <name type="scientific">candidate division WWE3 bacterium</name>
    <dbReference type="NCBI Taxonomy" id="2053526"/>
    <lineage>
        <taxon>Bacteria</taxon>
        <taxon>Katanobacteria</taxon>
    </lineage>
</organism>
<dbReference type="EMBL" id="JAGQNY010000018">
    <property type="protein sequence ID" value="MCA9302435.1"/>
    <property type="molecule type" value="Genomic_DNA"/>
</dbReference>
<evidence type="ECO:0000313" key="9">
    <source>
        <dbReference type="EMBL" id="MCA9302435.1"/>
    </source>
</evidence>
<reference evidence="9" key="2">
    <citation type="journal article" date="2021" name="Microbiome">
        <title>Successional dynamics and alternative stable states in a saline activated sludge microbial community over 9 years.</title>
        <authorList>
            <person name="Wang Y."/>
            <person name="Ye J."/>
            <person name="Ju F."/>
            <person name="Liu L."/>
            <person name="Boyd J.A."/>
            <person name="Deng Y."/>
            <person name="Parks D.H."/>
            <person name="Jiang X."/>
            <person name="Yin X."/>
            <person name="Woodcroft B.J."/>
            <person name="Tyson G.W."/>
            <person name="Hugenholtz P."/>
            <person name="Polz M.F."/>
            <person name="Zhang T."/>
        </authorList>
    </citation>
    <scope>NUCLEOTIDE SEQUENCE</scope>
    <source>
        <strain evidence="9">HKST-UBA80</strain>
    </source>
</reference>
<keyword evidence="5" id="KW-0030">Aminoacyl-tRNA synthetase</keyword>
<protein>
    <submittedName>
        <fullName evidence="9">Class I tRNA ligase family protein</fullName>
    </submittedName>
</protein>
<evidence type="ECO:0000259" key="8">
    <source>
        <dbReference type="Pfam" id="PF08264"/>
    </source>
</evidence>
<keyword evidence="4" id="KW-0648">Protein biosynthesis</keyword>
<dbReference type="CDD" id="cd07961">
    <property type="entry name" value="Anticodon_Ia_Ile_ABEc"/>
    <property type="match status" value="1"/>
</dbReference>
<dbReference type="InterPro" id="IPR002300">
    <property type="entry name" value="aa-tRNA-synth_Ia"/>
</dbReference>
<dbReference type="GO" id="GO:0006428">
    <property type="term" value="P:isoleucyl-tRNA aminoacylation"/>
    <property type="evidence" value="ECO:0007669"/>
    <property type="project" value="TreeGrafter"/>
</dbReference>
<evidence type="ECO:0000256" key="4">
    <source>
        <dbReference type="ARBA" id="ARBA00022917"/>
    </source>
</evidence>
<feature type="domain" description="Aminoacyl-tRNA synthetase class Ia" evidence="7">
    <location>
        <begin position="2"/>
        <end position="219"/>
    </location>
</feature>
<dbReference type="PANTHER" id="PTHR42780:SF1">
    <property type="entry name" value="ISOLEUCINE--TRNA LIGASE, CYTOPLASMIC"/>
    <property type="match status" value="1"/>
</dbReference>
<feature type="domain" description="Methionyl/Valyl/Leucyl/Isoleucyl-tRNA synthetase anticodon-binding" evidence="8">
    <location>
        <begin position="271"/>
        <end position="415"/>
    </location>
</feature>
<keyword evidence="1 9" id="KW-0436">Ligase</keyword>
<reference evidence="9" key="1">
    <citation type="submission" date="2020-04" db="EMBL/GenBank/DDBJ databases">
        <authorList>
            <person name="Zhang T."/>
        </authorList>
    </citation>
    <scope>NUCLEOTIDE SEQUENCE</scope>
    <source>
        <strain evidence="9">HKST-UBA80</strain>
    </source>
</reference>
<sequence length="544" mass="62966">YLATTKLKERMLEENQKVNWKPEHTKNGASKIWLENVRDWALSRSRYWGTPLPVWINDKTGDIHVIGSFQELEELSGVKLEDPHKPYVDEVTWDDKSSGGTFRRVPDVVDVWFDSGAVPFAKLHYPFENQDRFKETFPAEYISESDDQVRLWFYTMHVLGVALFDKVPYKNVVVSGMLLDEKGKKLSKSKKNYQPLDTVLDKYGGDVLRYFLLNSPIVQGESPRFYEQVLIDARKEFFLPLWNCVKYFVTYANKAEFEPDLNVPKSDNVLDKWVLARLQETINVVVEKMDDYTVMEAARQLAPLVNDLSTWYVRRSRDRINSGDAESLHVLFFVLSSLSKLIAPFVPFMAEEIYQTLNLPDYTEFGSVHFDFFPSYKELEQSEIEILQRMANTREVVSLALSVRVSEAIKIRQPLAGLYVTSESLNLFSDLIEDEVNVKVVHVGSEIPSQISAMPFSESKEYKVYLDTTLTRELELEGAARDLIRKIQDMRKEENLDVSDRVKVFLMDEADNAEILKMFGDYIKDKVGAEEIEFSTEYRVQNLA</sequence>
<dbReference type="Gene3D" id="3.40.50.620">
    <property type="entry name" value="HUPs"/>
    <property type="match status" value="1"/>
</dbReference>
<dbReference type="AlphaFoldDB" id="A0A955IXD4"/>
<dbReference type="InterPro" id="IPR013155">
    <property type="entry name" value="M/V/L/I-tRNA-synth_anticd-bd"/>
</dbReference>
<dbReference type="Proteomes" id="UP000714817">
    <property type="component" value="Unassembled WGS sequence"/>
</dbReference>
<evidence type="ECO:0000256" key="5">
    <source>
        <dbReference type="ARBA" id="ARBA00023146"/>
    </source>
</evidence>
<dbReference type="GO" id="GO:0000049">
    <property type="term" value="F:tRNA binding"/>
    <property type="evidence" value="ECO:0007669"/>
    <property type="project" value="InterPro"/>
</dbReference>
<dbReference type="PANTHER" id="PTHR42780">
    <property type="entry name" value="SOLEUCYL-TRNA SYNTHETASE"/>
    <property type="match status" value="1"/>
</dbReference>
<keyword evidence="3" id="KW-0067">ATP-binding</keyword>
<gene>
    <name evidence="9" type="ORF">KDA10_03710</name>
</gene>
<dbReference type="InterPro" id="IPR014729">
    <property type="entry name" value="Rossmann-like_a/b/a_fold"/>
</dbReference>